<accession>A0A855X2N2</accession>
<dbReference type="GO" id="GO:0016740">
    <property type="term" value="F:transferase activity"/>
    <property type="evidence" value="ECO:0007669"/>
    <property type="project" value="UniProtKB-KW"/>
</dbReference>
<name>A0A855X2N2_9BACT</name>
<dbReference type="AlphaFoldDB" id="A0A855X2N2"/>
<comment type="caution">
    <text evidence="3">The sequence shown here is derived from an EMBL/GenBank/DDBJ whole genome shotgun (WGS) entry which is preliminary data.</text>
</comment>
<proteinExistence type="predicted"/>
<evidence type="ECO:0000256" key="1">
    <source>
        <dbReference type="SAM" id="MobiDB-lite"/>
    </source>
</evidence>
<dbReference type="Pfam" id="PF09314">
    <property type="entry name" value="DUF1972"/>
    <property type="match status" value="1"/>
</dbReference>
<evidence type="ECO:0000313" key="4">
    <source>
        <dbReference type="Proteomes" id="UP000250918"/>
    </source>
</evidence>
<dbReference type="Gene3D" id="3.40.50.2000">
    <property type="entry name" value="Glycogen Phosphorylase B"/>
    <property type="match status" value="2"/>
</dbReference>
<keyword evidence="3" id="KW-0808">Transferase</keyword>
<dbReference type="EMBL" id="PQAP01000225">
    <property type="protein sequence ID" value="PWB67894.1"/>
    <property type="molecule type" value="Genomic_DNA"/>
</dbReference>
<feature type="region of interest" description="Disordered" evidence="1">
    <location>
        <begin position="441"/>
        <end position="472"/>
    </location>
</feature>
<dbReference type="InterPro" id="IPR015393">
    <property type="entry name" value="DUF1972"/>
</dbReference>
<gene>
    <name evidence="3" type="ORF">C3F09_12610</name>
</gene>
<organism evidence="3 4">
    <name type="scientific">candidate division GN15 bacterium</name>
    <dbReference type="NCBI Taxonomy" id="2072418"/>
    <lineage>
        <taxon>Bacteria</taxon>
        <taxon>candidate division GN15</taxon>
    </lineage>
</organism>
<dbReference type="SUPFAM" id="SSF53756">
    <property type="entry name" value="UDP-Glycosyltransferase/glycogen phosphorylase"/>
    <property type="match status" value="1"/>
</dbReference>
<evidence type="ECO:0000259" key="2">
    <source>
        <dbReference type="Pfam" id="PF09314"/>
    </source>
</evidence>
<sequence length="472" mass="53717">MQRELRHGLPDAVAPYPSRVYRTDRHRHYARAQSPGRAGPAQAGEATVSAHSNSTLKLLAKRTSVGTIAFCGTRGLPANYGGFETAVDEISRRFVDAGYRCDVFCRTANLDNTSRTRHRGRYLIHVRGSRRRSMDTFVSSIQTGMYLLRHRRKYHHAFWFNNANLPGILLTRLARIPMTVNTDGLEWRRAKWSWPFKLYYILSSLLVSIVCRSLVSDSLALQRYYKRRFLRKSNFVPYGAPGNPDTPLDRQRRILQSLKLEPGRYFLQITRIEPDNLPLEVAVGFADSRLGRDGYSMVTVGYKDDTPYSRQLLAFNGRYGIHVLNAIYDPDILYALRANCYCYLHGNSVGGTNPALLEAMAFCPRVLALDCEFSREVLGETGTYFDRENIADAFKQIPAAVSTEAMLNRVRSLYRWDAVAESYMQLCHDEEAVYNPTKYVSDSEVATRHESKRPAATEKSDERIRIPEPTGA</sequence>
<protein>
    <submittedName>
        <fullName evidence="3">Glycosyl transferase family 1</fullName>
    </submittedName>
</protein>
<feature type="compositionally biased region" description="Basic and acidic residues" evidence="1">
    <location>
        <begin position="445"/>
        <end position="466"/>
    </location>
</feature>
<feature type="domain" description="DUF1972" evidence="2">
    <location>
        <begin position="70"/>
        <end position="240"/>
    </location>
</feature>
<evidence type="ECO:0000313" key="3">
    <source>
        <dbReference type="EMBL" id="PWB67894.1"/>
    </source>
</evidence>
<dbReference type="Proteomes" id="UP000250918">
    <property type="component" value="Unassembled WGS sequence"/>
</dbReference>
<reference evidence="3 4" key="1">
    <citation type="journal article" date="2018" name="ISME J.">
        <title>A methanotrophic archaeon couples anaerobic oxidation of methane to Fe(III) reduction.</title>
        <authorList>
            <person name="Cai C."/>
            <person name="Leu A.O."/>
            <person name="Xie G.J."/>
            <person name="Guo J."/>
            <person name="Feng Y."/>
            <person name="Zhao J.X."/>
            <person name="Tyson G.W."/>
            <person name="Yuan Z."/>
            <person name="Hu S."/>
        </authorList>
    </citation>
    <scope>NUCLEOTIDE SEQUENCE [LARGE SCALE GENOMIC DNA]</scope>
    <source>
        <strain evidence="3">FeB_12</strain>
    </source>
</reference>